<dbReference type="InterPro" id="IPR018680">
    <property type="entry name" value="DUF2164"/>
</dbReference>
<organism evidence="1 3">
    <name type="scientific">Aneurinibacillus migulanus</name>
    <name type="common">Bacillus migulanus</name>
    <dbReference type="NCBI Taxonomy" id="47500"/>
    <lineage>
        <taxon>Bacteria</taxon>
        <taxon>Bacillati</taxon>
        <taxon>Bacillota</taxon>
        <taxon>Bacilli</taxon>
        <taxon>Bacillales</taxon>
        <taxon>Paenibacillaceae</taxon>
        <taxon>Aneurinibacillus group</taxon>
        <taxon>Aneurinibacillus</taxon>
    </lineage>
</organism>
<protein>
    <submittedName>
        <fullName evidence="2">Uncharacterized conserved protein, DUF2164 family</fullName>
    </submittedName>
</protein>
<dbReference type="STRING" id="47500.AF333_16320"/>
<dbReference type="AlphaFoldDB" id="A0A0D1Y0Q7"/>
<dbReference type="Pfam" id="PF09932">
    <property type="entry name" value="DUF2164"/>
    <property type="match status" value="1"/>
</dbReference>
<sequence>MFIKKVPKEHKDTIITNIQLYFSKERDDSLGNLEAEQLFDFMLNKIAPIIYNQALSDVRKVIQQQFDSLEEEIYALEKPLR</sequence>
<dbReference type="Proteomes" id="UP000182836">
    <property type="component" value="Unassembled WGS sequence"/>
</dbReference>
<name>A0A0D1Y0Q7_ANEMI</name>
<evidence type="ECO:0000313" key="3">
    <source>
        <dbReference type="Proteomes" id="UP000037269"/>
    </source>
</evidence>
<dbReference type="RefSeq" id="WP_043063409.1">
    <property type="nucleotide sequence ID" value="NZ_BJOA01000249.1"/>
</dbReference>
<dbReference type="Proteomes" id="UP000037269">
    <property type="component" value="Unassembled WGS sequence"/>
</dbReference>
<dbReference type="GeneID" id="42306736"/>
<reference evidence="1 3" key="1">
    <citation type="submission" date="2015-07" db="EMBL/GenBank/DDBJ databases">
        <title>Fjat-14205 dsm 2895.</title>
        <authorList>
            <person name="Liu B."/>
            <person name="Wang J."/>
            <person name="Zhu Y."/>
            <person name="Liu G."/>
            <person name="Chen Q."/>
            <person name="Chen Z."/>
            <person name="Lan J."/>
            <person name="Che J."/>
            <person name="Ge C."/>
            <person name="Shi H."/>
            <person name="Pan Z."/>
            <person name="Liu X."/>
        </authorList>
    </citation>
    <scope>NUCLEOTIDE SEQUENCE [LARGE SCALE GENOMIC DNA]</scope>
    <source>
        <strain evidence="1 3">DSM 2895</strain>
    </source>
</reference>
<proteinExistence type="predicted"/>
<evidence type="ECO:0000313" key="1">
    <source>
        <dbReference type="EMBL" id="KON96813.1"/>
    </source>
</evidence>
<gene>
    <name evidence="1" type="ORF">AF333_16320</name>
    <name evidence="2" type="ORF">SAMN04487909_11811</name>
</gene>
<dbReference type="EMBL" id="FNED01000018">
    <property type="protein sequence ID" value="SDJ44793.1"/>
    <property type="molecule type" value="Genomic_DNA"/>
</dbReference>
<dbReference type="PATRIC" id="fig|47500.8.peg.6299"/>
<keyword evidence="3" id="KW-1185">Reference proteome</keyword>
<reference evidence="2 4" key="2">
    <citation type="submission" date="2016-10" db="EMBL/GenBank/DDBJ databases">
        <authorList>
            <person name="de Groot N.N."/>
        </authorList>
    </citation>
    <scope>NUCLEOTIDE SEQUENCE [LARGE SCALE GENOMIC DNA]</scope>
    <source>
        <strain evidence="2 4">DSM 2895</strain>
    </source>
</reference>
<dbReference type="EMBL" id="LGUG01000004">
    <property type="protein sequence ID" value="KON96813.1"/>
    <property type="molecule type" value="Genomic_DNA"/>
</dbReference>
<accession>A0A0D1Y0Q7</accession>
<evidence type="ECO:0000313" key="2">
    <source>
        <dbReference type="EMBL" id="SDJ44793.1"/>
    </source>
</evidence>
<evidence type="ECO:0000313" key="4">
    <source>
        <dbReference type="Proteomes" id="UP000182836"/>
    </source>
</evidence>
<dbReference type="OrthoDB" id="573733at2"/>